<evidence type="ECO:0000256" key="4">
    <source>
        <dbReference type="ARBA" id="ARBA00022777"/>
    </source>
</evidence>
<name>A0ABU2BX90_9ACTN</name>
<evidence type="ECO:0000256" key="3">
    <source>
        <dbReference type="ARBA" id="ARBA00022741"/>
    </source>
</evidence>
<evidence type="ECO:0000259" key="6">
    <source>
        <dbReference type="Pfam" id="PF00294"/>
    </source>
</evidence>
<dbReference type="EC" id="2.7.1.4" evidence="7"/>
<sequence>MVVLVVGESLVDVVVPASGDPADVVRRPGGSPMNVAVGLARLEVPTRLVTRLGDDPDGRLVRDHLAASHVALAEGAVDPATTTGVATAHLDADGVATYDFAVAWDLPPTLLPDDCRALHVGSIGAGVRPGRDAVVALAADAHRVGLPVSFDPNARPAFTPDPEVAWRDVLELASLCDLVKLSDEDAAFFQPGREVVDVAHAVLERGPALVVVTGGGGVATAVSRTGVVLVAESRKVEVADTVGAGDSFMAALVAATLPDRAAGAWDEGPTHSHVAEYLSAAHAAAAVTVTRRGADPPRLAELPPGWPRV</sequence>
<evidence type="ECO:0000256" key="2">
    <source>
        <dbReference type="ARBA" id="ARBA00022679"/>
    </source>
</evidence>
<organism evidence="7 8">
    <name type="scientific">Nocardioides marmoribigeumensis</name>
    <dbReference type="NCBI Taxonomy" id="433649"/>
    <lineage>
        <taxon>Bacteria</taxon>
        <taxon>Bacillati</taxon>
        <taxon>Actinomycetota</taxon>
        <taxon>Actinomycetes</taxon>
        <taxon>Propionibacteriales</taxon>
        <taxon>Nocardioidaceae</taxon>
        <taxon>Nocardioides</taxon>
    </lineage>
</organism>
<protein>
    <submittedName>
        <fullName evidence="7">Fructokinase</fullName>
        <ecNumber evidence="7">2.7.1.4</ecNumber>
    </submittedName>
</protein>
<keyword evidence="2 7" id="KW-0808">Transferase</keyword>
<proteinExistence type="inferred from homology"/>
<evidence type="ECO:0000313" key="8">
    <source>
        <dbReference type="Proteomes" id="UP001183648"/>
    </source>
</evidence>
<keyword evidence="3" id="KW-0547">Nucleotide-binding</keyword>
<gene>
    <name evidence="7" type="ORF">J2S63_002569</name>
</gene>
<dbReference type="PANTHER" id="PTHR43085">
    <property type="entry name" value="HEXOKINASE FAMILY MEMBER"/>
    <property type="match status" value="1"/>
</dbReference>
<dbReference type="InterPro" id="IPR050306">
    <property type="entry name" value="PfkB_Carbo_kinase"/>
</dbReference>
<dbReference type="InterPro" id="IPR002173">
    <property type="entry name" value="Carboh/pur_kinase_PfkB_CS"/>
</dbReference>
<dbReference type="InterPro" id="IPR011611">
    <property type="entry name" value="PfkB_dom"/>
</dbReference>
<dbReference type="EMBL" id="JAVDYG010000001">
    <property type="protein sequence ID" value="MDR7363016.1"/>
    <property type="molecule type" value="Genomic_DNA"/>
</dbReference>
<comment type="similarity">
    <text evidence="1">Belongs to the carbohydrate kinase PfkB family.</text>
</comment>
<accession>A0ABU2BX90</accession>
<dbReference type="GO" id="GO:0008865">
    <property type="term" value="F:fructokinase activity"/>
    <property type="evidence" value="ECO:0007669"/>
    <property type="project" value="UniProtKB-EC"/>
</dbReference>
<keyword evidence="8" id="KW-1185">Reference proteome</keyword>
<reference evidence="7 8" key="1">
    <citation type="submission" date="2023-07" db="EMBL/GenBank/DDBJ databases">
        <title>Sequencing the genomes of 1000 actinobacteria strains.</title>
        <authorList>
            <person name="Klenk H.-P."/>
        </authorList>
    </citation>
    <scope>NUCLEOTIDE SEQUENCE [LARGE SCALE GENOMIC DNA]</scope>
    <source>
        <strain evidence="7 8">DSM 19426</strain>
    </source>
</reference>
<dbReference type="Gene3D" id="3.40.1190.20">
    <property type="match status" value="1"/>
</dbReference>
<dbReference type="PANTHER" id="PTHR43085:SF1">
    <property type="entry name" value="PSEUDOURIDINE KINASE-RELATED"/>
    <property type="match status" value="1"/>
</dbReference>
<evidence type="ECO:0000313" key="7">
    <source>
        <dbReference type="EMBL" id="MDR7363016.1"/>
    </source>
</evidence>
<evidence type="ECO:0000256" key="5">
    <source>
        <dbReference type="ARBA" id="ARBA00022840"/>
    </source>
</evidence>
<comment type="caution">
    <text evidence="7">The sequence shown here is derived from an EMBL/GenBank/DDBJ whole genome shotgun (WGS) entry which is preliminary data.</text>
</comment>
<dbReference type="SUPFAM" id="SSF53613">
    <property type="entry name" value="Ribokinase-like"/>
    <property type="match status" value="1"/>
</dbReference>
<dbReference type="RefSeq" id="WP_310302854.1">
    <property type="nucleotide sequence ID" value="NZ_BAAAPS010000013.1"/>
</dbReference>
<dbReference type="InterPro" id="IPR029056">
    <property type="entry name" value="Ribokinase-like"/>
</dbReference>
<keyword evidence="4" id="KW-0418">Kinase</keyword>
<dbReference type="PROSITE" id="PS00584">
    <property type="entry name" value="PFKB_KINASES_2"/>
    <property type="match status" value="1"/>
</dbReference>
<keyword evidence="5" id="KW-0067">ATP-binding</keyword>
<feature type="domain" description="Carbohydrate kinase PfkB" evidence="6">
    <location>
        <begin position="3"/>
        <end position="296"/>
    </location>
</feature>
<evidence type="ECO:0000256" key="1">
    <source>
        <dbReference type="ARBA" id="ARBA00010688"/>
    </source>
</evidence>
<dbReference type="Pfam" id="PF00294">
    <property type="entry name" value="PfkB"/>
    <property type="match status" value="1"/>
</dbReference>
<dbReference type="Proteomes" id="UP001183648">
    <property type="component" value="Unassembled WGS sequence"/>
</dbReference>